<name>L9ZEP5_NATA2</name>
<keyword evidence="2" id="KW-0472">Membrane</keyword>
<keyword evidence="4" id="KW-1185">Reference proteome</keyword>
<evidence type="ECO:0000313" key="4">
    <source>
        <dbReference type="Proteomes" id="UP000011511"/>
    </source>
</evidence>
<accession>L9ZEP5</accession>
<organism evidence="3 4">
    <name type="scientific">Natrinema altunense (strain JCM 12890 / CGMCC 1.3731 / AJ2)</name>
    <dbReference type="NCBI Taxonomy" id="1227494"/>
    <lineage>
        <taxon>Archaea</taxon>
        <taxon>Methanobacteriati</taxon>
        <taxon>Methanobacteriota</taxon>
        <taxon>Stenosarchaea group</taxon>
        <taxon>Halobacteria</taxon>
        <taxon>Halobacteriales</taxon>
        <taxon>Natrialbaceae</taxon>
        <taxon>Natrinema</taxon>
    </lineage>
</organism>
<dbReference type="EMBL" id="AOIK01000043">
    <property type="protein sequence ID" value="ELY83658.1"/>
    <property type="molecule type" value="Genomic_DNA"/>
</dbReference>
<dbReference type="AlphaFoldDB" id="L9ZEP5"/>
<feature type="transmembrane region" description="Helical" evidence="2">
    <location>
        <begin position="15"/>
        <end position="39"/>
    </location>
</feature>
<gene>
    <name evidence="3" type="ORF">C485_17937</name>
</gene>
<reference evidence="3 4" key="1">
    <citation type="journal article" date="2014" name="PLoS Genet.">
        <title>Phylogenetically driven sequencing of extremely halophilic archaea reveals strategies for static and dynamic osmo-response.</title>
        <authorList>
            <person name="Becker E.A."/>
            <person name="Seitzer P.M."/>
            <person name="Tritt A."/>
            <person name="Larsen D."/>
            <person name="Krusor M."/>
            <person name="Yao A.I."/>
            <person name="Wu D."/>
            <person name="Madern D."/>
            <person name="Eisen J.A."/>
            <person name="Darling A.E."/>
            <person name="Facciotti M.T."/>
        </authorList>
    </citation>
    <scope>NUCLEOTIDE SEQUENCE [LARGE SCALE GENOMIC DNA]</scope>
    <source>
        <strain evidence="3 4">JCM 12890</strain>
    </source>
</reference>
<feature type="compositionally biased region" description="Basic and acidic residues" evidence="1">
    <location>
        <begin position="175"/>
        <end position="199"/>
    </location>
</feature>
<evidence type="ECO:0000256" key="2">
    <source>
        <dbReference type="SAM" id="Phobius"/>
    </source>
</evidence>
<proteinExistence type="predicted"/>
<dbReference type="Proteomes" id="UP000011511">
    <property type="component" value="Unassembled WGS sequence"/>
</dbReference>
<keyword evidence="2" id="KW-1133">Transmembrane helix</keyword>
<protein>
    <submittedName>
        <fullName evidence="3">Uncharacterized protein</fullName>
    </submittedName>
</protein>
<feature type="region of interest" description="Disordered" evidence="1">
    <location>
        <begin position="173"/>
        <end position="207"/>
    </location>
</feature>
<keyword evidence="2" id="KW-0812">Transmembrane</keyword>
<evidence type="ECO:0000256" key="1">
    <source>
        <dbReference type="SAM" id="MobiDB-lite"/>
    </source>
</evidence>
<evidence type="ECO:0000313" key="3">
    <source>
        <dbReference type="EMBL" id="ELY83658.1"/>
    </source>
</evidence>
<sequence length="207" mass="23779">MLLAAGWIQLPSVLFSWYGVGLAVGTLVIVGVVFAAVQFRSDDGIDFSRKSEKQLSEAEAFDLARYYLRFEMLMRIEETVDRGPVIEGGQREDSDPVRLYQLVFERRNRNEKVGFLMDLEQSNLQVDVSDHELMKETVRQVNNTRLIRASKMENFNEAMESAREDLAESLVQTITEREYENGELKRERERPALPYRKSDSNSSGAET</sequence>
<comment type="caution">
    <text evidence="3">The sequence shown here is derived from an EMBL/GenBank/DDBJ whole genome shotgun (WGS) entry which is preliminary data.</text>
</comment>